<protein>
    <recommendedName>
        <fullName evidence="10">E3 ubiquitin-protein ligase Topors</fullName>
        <ecNumber evidence="2">2.3.2.27</ecNumber>
    </recommendedName>
    <alternativeName>
        <fullName evidence="11">RING-type E3 ubiquitin transferase Topors</fullName>
    </alternativeName>
    <alternativeName>
        <fullName evidence="13">SUMO1-protein E3 ligase Topors</fullName>
    </alternativeName>
    <alternativeName>
        <fullName evidence="12">Topoisomerase I-binding RING finger protein</fullName>
    </alternativeName>
    <alternativeName>
        <fullName evidence="14">Topoisomerase I-binding arginine/serine-rich protein</fullName>
    </alternativeName>
</protein>
<dbReference type="SUPFAM" id="SSF57850">
    <property type="entry name" value="RING/U-box"/>
    <property type="match status" value="1"/>
</dbReference>
<comment type="catalytic activity">
    <reaction evidence="1">
        <text>S-ubiquitinyl-[E2 ubiquitin-conjugating enzyme]-L-cysteine + [acceptor protein]-L-lysine = [E2 ubiquitin-conjugating enzyme]-L-cysteine + N(6)-ubiquitinyl-[acceptor protein]-L-lysine.</text>
        <dbReference type="EC" id="2.3.2.27"/>
    </reaction>
</comment>
<dbReference type="InterPro" id="IPR017907">
    <property type="entry name" value="Znf_RING_CS"/>
</dbReference>
<evidence type="ECO:0000256" key="16">
    <source>
        <dbReference type="SAM" id="MobiDB-lite"/>
    </source>
</evidence>
<evidence type="ECO:0000256" key="15">
    <source>
        <dbReference type="PROSITE-ProRule" id="PRU00175"/>
    </source>
</evidence>
<evidence type="ECO:0000256" key="8">
    <source>
        <dbReference type="ARBA" id="ARBA00023015"/>
    </source>
</evidence>
<dbReference type="FunFam" id="3.30.40.10:FF:000136">
    <property type="entry name" value="E3 ubiquitin-protein ligase Topors"/>
    <property type="match status" value="1"/>
</dbReference>
<feature type="compositionally biased region" description="Basic residues" evidence="16">
    <location>
        <begin position="403"/>
        <end position="419"/>
    </location>
</feature>
<feature type="region of interest" description="Disordered" evidence="16">
    <location>
        <begin position="325"/>
        <end position="464"/>
    </location>
</feature>
<dbReference type="Gene3D" id="3.30.40.10">
    <property type="entry name" value="Zinc/RING finger domain, C3HC4 (zinc finger)"/>
    <property type="match status" value="1"/>
</dbReference>
<evidence type="ECO:0000256" key="9">
    <source>
        <dbReference type="ARBA" id="ARBA00023163"/>
    </source>
</evidence>
<dbReference type="Pfam" id="PF26084">
    <property type="entry name" value="PWI_Topors"/>
    <property type="match status" value="1"/>
</dbReference>
<evidence type="ECO:0000256" key="2">
    <source>
        <dbReference type="ARBA" id="ARBA00012483"/>
    </source>
</evidence>
<dbReference type="GO" id="GO:0006513">
    <property type="term" value="P:protein monoubiquitination"/>
    <property type="evidence" value="ECO:0007669"/>
    <property type="project" value="TreeGrafter"/>
</dbReference>
<dbReference type="GO" id="GO:0000209">
    <property type="term" value="P:protein polyubiquitination"/>
    <property type="evidence" value="ECO:0007669"/>
    <property type="project" value="TreeGrafter"/>
</dbReference>
<sequence>MAESKVFIRCPSSSSPPPNCAICLGNFSNKCFSDSCMHEFCFKCLLQWSKIKPECPLCKQPFTRIIHNVKSNEEYDEHVVEITPPEEVLLIDNEENLLFLPRGQSQQSTRHHFHFRTTFTVDTNGEHAIQQMLLTHPHISVSTSGFVPPINVYHRRRVIRERESTTSFRRSIYIRHLWAIPIPDVTGRYRDVSPSFFRVYPAARTRLAPWLNRELNAILYENTQLVMRLVDIIMEQLLRNHVRSRAFHNLLFEYLDSETEHFIHEFYNFMRSPFDMIGYDRHVVYSMNPHTVTIDDGSESGNDSDVIIVGSSNPQEPVVIDLVDSDSDDPIVVPDDSPTPPASIAVRDNTPEQEARAPVLPLKLRLKNKRRSREEEREKRYRKKSKRYRSSSSSSDSSWKSSERHRRKKKPKKSKKRRSSSTDSDSSDSGKDVPKLRGSARILNRHKSSKTNQGASSNEVVTRSAADEGAGCSGLLLNIGNFEGSLAGVPIDPDRPSCSRYSCTPTPRLAFGSPASTTSWNESTDDEFNEVKVKSEVKVKTEGERSAKPSERLRNITLKKENSSNTWYTYHPDYDSSSPEY</sequence>
<dbReference type="PROSITE" id="PS00518">
    <property type="entry name" value="ZF_RING_1"/>
    <property type="match status" value="1"/>
</dbReference>
<dbReference type="InterPro" id="IPR001841">
    <property type="entry name" value="Znf_RING"/>
</dbReference>
<evidence type="ECO:0000256" key="4">
    <source>
        <dbReference type="ARBA" id="ARBA00022723"/>
    </source>
</evidence>
<dbReference type="Pfam" id="PF00097">
    <property type="entry name" value="zf-C3HC4"/>
    <property type="match status" value="1"/>
</dbReference>
<organism evidence="18 19">
    <name type="scientific">Phyllotreta striolata</name>
    <name type="common">Striped flea beetle</name>
    <name type="synonym">Crioceris striolata</name>
    <dbReference type="NCBI Taxonomy" id="444603"/>
    <lineage>
        <taxon>Eukaryota</taxon>
        <taxon>Metazoa</taxon>
        <taxon>Ecdysozoa</taxon>
        <taxon>Arthropoda</taxon>
        <taxon>Hexapoda</taxon>
        <taxon>Insecta</taxon>
        <taxon>Pterygota</taxon>
        <taxon>Neoptera</taxon>
        <taxon>Endopterygota</taxon>
        <taxon>Coleoptera</taxon>
        <taxon>Polyphaga</taxon>
        <taxon>Cucujiformia</taxon>
        <taxon>Chrysomeloidea</taxon>
        <taxon>Chrysomelidae</taxon>
        <taxon>Galerucinae</taxon>
        <taxon>Alticini</taxon>
        <taxon>Phyllotreta</taxon>
    </lineage>
</organism>
<evidence type="ECO:0000313" key="18">
    <source>
        <dbReference type="EMBL" id="CAG9859424.1"/>
    </source>
</evidence>
<dbReference type="AlphaFoldDB" id="A0A9N9XM67"/>
<evidence type="ECO:0000256" key="13">
    <source>
        <dbReference type="ARBA" id="ARBA00079040"/>
    </source>
</evidence>
<proteinExistence type="predicted"/>
<dbReference type="EC" id="2.3.2.27" evidence="2"/>
<dbReference type="GO" id="GO:0005634">
    <property type="term" value="C:nucleus"/>
    <property type="evidence" value="ECO:0007669"/>
    <property type="project" value="UniProtKB-ARBA"/>
</dbReference>
<keyword evidence="19" id="KW-1185">Reference proteome</keyword>
<dbReference type="OrthoDB" id="365379at2759"/>
<dbReference type="InterPro" id="IPR018957">
    <property type="entry name" value="Znf_C3HC4_RING-type"/>
</dbReference>
<evidence type="ECO:0000256" key="1">
    <source>
        <dbReference type="ARBA" id="ARBA00000900"/>
    </source>
</evidence>
<dbReference type="PANTHER" id="PTHR46077">
    <property type="entry name" value="E3 UBIQUITIN-PROTEIN LIGASE TOPORS"/>
    <property type="match status" value="1"/>
</dbReference>
<evidence type="ECO:0000256" key="14">
    <source>
        <dbReference type="ARBA" id="ARBA00079184"/>
    </source>
</evidence>
<accession>A0A9N9XM67</accession>
<keyword evidence="5 15" id="KW-0863">Zinc-finger</keyword>
<keyword evidence="4" id="KW-0479">Metal-binding</keyword>
<dbReference type="CDD" id="cd16574">
    <property type="entry name" value="RING-HC_Topors"/>
    <property type="match status" value="1"/>
</dbReference>
<feature type="compositionally biased region" description="Basic and acidic residues" evidence="16">
    <location>
        <begin position="529"/>
        <end position="557"/>
    </location>
</feature>
<feature type="region of interest" description="Disordered" evidence="16">
    <location>
        <begin position="505"/>
        <end position="557"/>
    </location>
</feature>
<evidence type="ECO:0000256" key="5">
    <source>
        <dbReference type="ARBA" id="ARBA00022771"/>
    </source>
</evidence>
<name>A0A9N9XM67_PHYSR</name>
<feature type="compositionally biased region" description="Basic residues" evidence="16">
    <location>
        <begin position="380"/>
        <end position="389"/>
    </location>
</feature>
<dbReference type="GO" id="GO:0008270">
    <property type="term" value="F:zinc ion binding"/>
    <property type="evidence" value="ECO:0007669"/>
    <property type="project" value="UniProtKB-KW"/>
</dbReference>
<evidence type="ECO:0000259" key="17">
    <source>
        <dbReference type="PROSITE" id="PS50089"/>
    </source>
</evidence>
<keyword evidence="6" id="KW-0833">Ubl conjugation pathway</keyword>
<dbReference type="InterPro" id="IPR058746">
    <property type="entry name" value="Znf_RING-type_Topors"/>
</dbReference>
<dbReference type="SMART" id="SM00184">
    <property type="entry name" value="RING"/>
    <property type="match status" value="1"/>
</dbReference>
<evidence type="ECO:0000256" key="12">
    <source>
        <dbReference type="ARBA" id="ARBA00076940"/>
    </source>
</evidence>
<dbReference type="PANTHER" id="PTHR46077:SF1">
    <property type="entry name" value="TOP1 BINDING ARGININE_SERINE RICH PROTEIN, E3 UBIQUITIN LIGASE"/>
    <property type="match status" value="1"/>
</dbReference>
<reference evidence="18" key="1">
    <citation type="submission" date="2022-01" db="EMBL/GenBank/DDBJ databases">
        <authorList>
            <person name="King R."/>
        </authorList>
    </citation>
    <scope>NUCLEOTIDE SEQUENCE</scope>
</reference>
<dbReference type="InterPro" id="IPR013083">
    <property type="entry name" value="Znf_RING/FYVE/PHD"/>
</dbReference>
<keyword evidence="7" id="KW-0862">Zinc</keyword>
<evidence type="ECO:0000313" key="19">
    <source>
        <dbReference type="Proteomes" id="UP001153712"/>
    </source>
</evidence>
<keyword evidence="3" id="KW-0808">Transferase</keyword>
<evidence type="ECO:0000256" key="3">
    <source>
        <dbReference type="ARBA" id="ARBA00022679"/>
    </source>
</evidence>
<evidence type="ECO:0000256" key="11">
    <source>
        <dbReference type="ARBA" id="ARBA00076856"/>
    </source>
</evidence>
<dbReference type="GO" id="GO:0061630">
    <property type="term" value="F:ubiquitin protein ligase activity"/>
    <property type="evidence" value="ECO:0007669"/>
    <property type="project" value="UniProtKB-EC"/>
</dbReference>
<feature type="compositionally biased region" description="Low complexity" evidence="16">
    <location>
        <begin position="390"/>
        <end position="400"/>
    </location>
</feature>
<gene>
    <name evidence="18" type="ORF">PHYEVI_LOCUS5798</name>
</gene>
<dbReference type="Proteomes" id="UP001153712">
    <property type="component" value="Chromosome 2"/>
</dbReference>
<feature type="compositionally biased region" description="Polar residues" evidence="16">
    <location>
        <begin position="450"/>
        <end position="461"/>
    </location>
</feature>
<evidence type="ECO:0000256" key="10">
    <source>
        <dbReference type="ARBA" id="ARBA00071236"/>
    </source>
</evidence>
<dbReference type="PROSITE" id="PS50089">
    <property type="entry name" value="ZF_RING_2"/>
    <property type="match status" value="1"/>
</dbReference>
<evidence type="ECO:0000256" key="7">
    <source>
        <dbReference type="ARBA" id="ARBA00022833"/>
    </source>
</evidence>
<dbReference type="InterPro" id="IPR058745">
    <property type="entry name" value="PWI_Topors"/>
</dbReference>
<keyword evidence="9" id="KW-0804">Transcription</keyword>
<keyword evidence="8" id="KW-0805">Transcription regulation</keyword>
<evidence type="ECO:0000256" key="6">
    <source>
        <dbReference type="ARBA" id="ARBA00022786"/>
    </source>
</evidence>
<feature type="domain" description="RING-type" evidence="17">
    <location>
        <begin position="20"/>
        <end position="59"/>
    </location>
</feature>
<dbReference type="EMBL" id="OU900095">
    <property type="protein sequence ID" value="CAG9859424.1"/>
    <property type="molecule type" value="Genomic_DNA"/>
</dbReference>